<dbReference type="AlphaFoldDB" id="W0EXP4"/>
<reference evidence="2 3" key="1">
    <citation type="submission" date="2013-12" db="EMBL/GenBank/DDBJ databases">
        <authorList>
            <consortium name="DOE Joint Genome Institute"/>
            <person name="Eisen J."/>
            <person name="Huntemann M."/>
            <person name="Han J."/>
            <person name="Chen A."/>
            <person name="Kyrpides N."/>
            <person name="Mavromatis K."/>
            <person name="Markowitz V."/>
            <person name="Palaniappan K."/>
            <person name="Ivanova N."/>
            <person name="Schaumberg A."/>
            <person name="Pati A."/>
            <person name="Liolios K."/>
            <person name="Nordberg H.P."/>
            <person name="Cantor M.N."/>
            <person name="Hua S.X."/>
            <person name="Woyke T."/>
        </authorList>
    </citation>
    <scope>NUCLEOTIDE SEQUENCE [LARGE SCALE GENOMIC DNA]</scope>
    <source>
        <strain evidence="3">DSM 18177</strain>
    </source>
</reference>
<evidence type="ECO:0000313" key="2">
    <source>
        <dbReference type="EMBL" id="AHF13851.1"/>
    </source>
</evidence>
<evidence type="ECO:0000256" key="1">
    <source>
        <dbReference type="SAM" id="MobiDB-lite"/>
    </source>
</evidence>
<evidence type="ECO:0000313" key="3">
    <source>
        <dbReference type="Proteomes" id="UP000018901"/>
    </source>
</evidence>
<feature type="region of interest" description="Disordered" evidence="1">
    <location>
        <begin position="29"/>
        <end position="52"/>
    </location>
</feature>
<protein>
    <submittedName>
        <fullName evidence="2">Uncharacterized protein</fullName>
    </submittedName>
</protein>
<feature type="compositionally biased region" description="Basic and acidic residues" evidence="1">
    <location>
        <begin position="37"/>
        <end position="52"/>
    </location>
</feature>
<dbReference type="HOGENOM" id="CLU_3077171_0_0_10"/>
<dbReference type="STRING" id="880074.BARVI_08440"/>
<gene>
    <name evidence="2" type="ORF">BARVI_08440</name>
</gene>
<proteinExistence type="predicted"/>
<dbReference type="EMBL" id="CP007034">
    <property type="protein sequence ID" value="AHF13851.1"/>
    <property type="molecule type" value="Genomic_DNA"/>
</dbReference>
<keyword evidence="3" id="KW-1185">Reference proteome</keyword>
<organism evidence="2 3">
    <name type="scientific">Barnesiella viscericola DSM 18177</name>
    <dbReference type="NCBI Taxonomy" id="880074"/>
    <lineage>
        <taxon>Bacteria</taxon>
        <taxon>Pseudomonadati</taxon>
        <taxon>Bacteroidota</taxon>
        <taxon>Bacteroidia</taxon>
        <taxon>Bacteroidales</taxon>
        <taxon>Barnesiellaceae</taxon>
        <taxon>Barnesiella</taxon>
    </lineage>
</organism>
<name>W0EXP4_9BACT</name>
<sequence length="52" mass="5666">MWHIAFGETGPSPRAQRNIQKGVRVGIGATLRPMGESGEKNDGEGRMWGKDV</sequence>
<dbReference type="KEGG" id="bvs:BARVI_08440"/>
<accession>W0EXP4</accession>
<dbReference type="Proteomes" id="UP000018901">
    <property type="component" value="Chromosome"/>
</dbReference>